<comment type="cofactor">
    <cofactor evidence="1 7">
        <name>heme</name>
        <dbReference type="ChEBI" id="CHEBI:30413"/>
    </cofactor>
</comment>
<comment type="similarity">
    <text evidence="2 8">Belongs to the cytochrome P450 family.</text>
</comment>
<dbReference type="AlphaFoldDB" id="A0A6A6FAG1"/>
<dbReference type="Pfam" id="PF00067">
    <property type="entry name" value="p450"/>
    <property type="match status" value="1"/>
</dbReference>
<evidence type="ECO:0000256" key="4">
    <source>
        <dbReference type="ARBA" id="ARBA00023002"/>
    </source>
</evidence>
<keyword evidence="5 7" id="KW-0408">Iron</keyword>
<keyword evidence="6 8" id="KW-0503">Monooxygenase</keyword>
<evidence type="ECO:0000256" key="5">
    <source>
        <dbReference type="ARBA" id="ARBA00023004"/>
    </source>
</evidence>
<dbReference type="Gene3D" id="1.10.630.10">
    <property type="entry name" value="Cytochrome P450"/>
    <property type="match status" value="1"/>
</dbReference>
<dbReference type="InterPro" id="IPR050121">
    <property type="entry name" value="Cytochrome_P450_monoxygenase"/>
</dbReference>
<organism evidence="9 10">
    <name type="scientific">Cercospora zeae-maydis SCOH1-5</name>
    <dbReference type="NCBI Taxonomy" id="717836"/>
    <lineage>
        <taxon>Eukaryota</taxon>
        <taxon>Fungi</taxon>
        <taxon>Dikarya</taxon>
        <taxon>Ascomycota</taxon>
        <taxon>Pezizomycotina</taxon>
        <taxon>Dothideomycetes</taxon>
        <taxon>Dothideomycetidae</taxon>
        <taxon>Mycosphaerellales</taxon>
        <taxon>Mycosphaerellaceae</taxon>
        <taxon>Cercospora</taxon>
    </lineage>
</organism>
<proteinExistence type="inferred from homology"/>
<dbReference type="PANTHER" id="PTHR24305">
    <property type="entry name" value="CYTOCHROME P450"/>
    <property type="match status" value="1"/>
</dbReference>
<dbReference type="GO" id="GO:0016705">
    <property type="term" value="F:oxidoreductase activity, acting on paired donors, with incorporation or reduction of molecular oxygen"/>
    <property type="evidence" value="ECO:0007669"/>
    <property type="project" value="InterPro"/>
</dbReference>
<keyword evidence="10" id="KW-1185">Reference proteome</keyword>
<keyword evidence="4 8" id="KW-0560">Oxidoreductase</keyword>
<dbReference type="InterPro" id="IPR036396">
    <property type="entry name" value="Cyt_P450_sf"/>
</dbReference>
<dbReference type="GO" id="GO:0020037">
    <property type="term" value="F:heme binding"/>
    <property type="evidence" value="ECO:0007669"/>
    <property type="project" value="InterPro"/>
</dbReference>
<dbReference type="SUPFAM" id="SSF48264">
    <property type="entry name" value="Cytochrome P450"/>
    <property type="match status" value="1"/>
</dbReference>
<evidence type="ECO:0000256" key="7">
    <source>
        <dbReference type="PIRSR" id="PIRSR602401-1"/>
    </source>
</evidence>
<evidence type="ECO:0000313" key="9">
    <source>
        <dbReference type="EMBL" id="KAF2210325.1"/>
    </source>
</evidence>
<dbReference type="InterPro" id="IPR001128">
    <property type="entry name" value="Cyt_P450"/>
</dbReference>
<evidence type="ECO:0000256" key="6">
    <source>
        <dbReference type="ARBA" id="ARBA00023033"/>
    </source>
</evidence>
<dbReference type="PRINTS" id="PR00385">
    <property type="entry name" value="P450"/>
</dbReference>
<feature type="binding site" description="axial binding residue" evidence="7">
    <location>
        <position position="463"/>
    </location>
    <ligand>
        <name>heme</name>
        <dbReference type="ChEBI" id="CHEBI:30413"/>
    </ligand>
    <ligandPart>
        <name>Fe</name>
        <dbReference type="ChEBI" id="CHEBI:18248"/>
    </ligandPart>
</feature>
<dbReference type="GO" id="GO:0004497">
    <property type="term" value="F:monooxygenase activity"/>
    <property type="evidence" value="ECO:0007669"/>
    <property type="project" value="UniProtKB-KW"/>
</dbReference>
<dbReference type="OrthoDB" id="3945418at2759"/>
<evidence type="ECO:0008006" key="11">
    <source>
        <dbReference type="Google" id="ProtNLM"/>
    </source>
</evidence>
<evidence type="ECO:0000256" key="3">
    <source>
        <dbReference type="ARBA" id="ARBA00022723"/>
    </source>
</evidence>
<keyword evidence="7 8" id="KW-0349">Heme</keyword>
<dbReference type="GO" id="GO:0005506">
    <property type="term" value="F:iron ion binding"/>
    <property type="evidence" value="ECO:0007669"/>
    <property type="project" value="InterPro"/>
</dbReference>
<keyword evidence="3 7" id="KW-0479">Metal-binding</keyword>
<dbReference type="PRINTS" id="PR00463">
    <property type="entry name" value="EP450I"/>
</dbReference>
<evidence type="ECO:0000256" key="1">
    <source>
        <dbReference type="ARBA" id="ARBA00001971"/>
    </source>
</evidence>
<dbReference type="Proteomes" id="UP000799539">
    <property type="component" value="Unassembled WGS sequence"/>
</dbReference>
<dbReference type="CDD" id="cd11062">
    <property type="entry name" value="CYP58-like"/>
    <property type="match status" value="1"/>
</dbReference>
<protein>
    <recommendedName>
        <fullName evidence="11">Cytochrome P450</fullName>
    </recommendedName>
</protein>
<dbReference type="EMBL" id="ML992681">
    <property type="protein sequence ID" value="KAF2210325.1"/>
    <property type="molecule type" value="Genomic_DNA"/>
</dbReference>
<accession>A0A6A6FAG1</accession>
<dbReference type="InterPro" id="IPR017972">
    <property type="entry name" value="Cyt_P450_CS"/>
</dbReference>
<dbReference type="PROSITE" id="PS00086">
    <property type="entry name" value="CYTOCHROME_P450"/>
    <property type="match status" value="1"/>
</dbReference>
<evidence type="ECO:0000256" key="2">
    <source>
        <dbReference type="ARBA" id="ARBA00010617"/>
    </source>
</evidence>
<dbReference type="PANTHER" id="PTHR24305:SF157">
    <property type="entry name" value="N-ACETYLTRYPTOPHAN 6-HYDROXYLASE IVOC-RELATED"/>
    <property type="match status" value="1"/>
</dbReference>
<sequence>MFSITTSLVVAFALAVTYKLIITVYRLCLHPLAAYPGPLLAKVTYKYEFYYDGIIGGQYVNRIAELHEQYGPIIRINPDELHISDSSFIDTIYSGPSAKSDKFAYQTAQFGNDLSVFGAISHERHRLLRGSLNRFFSRPSVAKLQPLIAKSINQLCTQFEANADTGKPVDVCKAYSCFTTDVVCEWAFANSMNLLQNPTFEPNLQPALRAGLGAAAAIKQWPVLYTILDSLPDYIVGLLMPDMPIWLNFQRSMKTEIQQIIDQESVHERKASYGVDENGLPIAPTLFHELLISDLPAQEKGVKRMAQEANVVISAGSETTAWTLSVLTFYLLDDRTCLAKLQKELKTLVHDPMTLPSLAALEQLPYLYAVIQEGLRLSYGVGTRVARCARQPIVYKDAGSGKDWEIPTGTPVSMTSVLIHHDESIFPDARAFHPERWLDGTERSRVKKLDQYLFSFSRGSRQCVGMHVAYAELYLLLPALALRLFDRMELFETTKEQHVQWHHENVTPVPEKQDEGIRVRIRRAH</sequence>
<dbReference type="InterPro" id="IPR002401">
    <property type="entry name" value="Cyt_P450_E_grp-I"/>
</dbReference>
<name>A0A6A6FAG1_9PEZI</name>
<gene>
    <name evidence="9" type="ORF">CERZMDRAFT_99390</name>
</gene>
<evidence type="ECO:0000313" key="10">
    <source>
        <dbReference type="Proteomes" id="UP000799539"/>
    </source>
</evidence>
<evidence type="ECO:0000256" key="8">
    <source>
        <dbReference type="RuleBase" id="RU000461"/>
    </source>
</evidence>
<reference evidence="9" key="1">
    <citation type="journal article" date="2020" name="Stud. Mycol.">
        <title>101 Dothideomycetes genomes: a test case for predicting lifestyles and emergence of pathogens.</title>
        <authorList>
            <person name="Haridas S."/>
            <person name="Albert R."/>
            <person name="Binder M."/>
            <person name="Bloem J."/>
            <person name="Labutti K."/>
            <person name="Salamov A."/>
            <person name="Andreopoulos B."/>
            <person name="Baker S."/>
            <person name="Barry K."/>
            <person name="Bills G."/>
            <person name="Bluhm B."/>
            <person name="Cannon C."/>
            <person name="Castanera R."/>
            <person name="Culley D."/>
            <person name="Daum C."/>
            <person name="Ezra D."/>
            <person name="Gonzalez J."/>
            <person name="Henrissat B."/>
            <person name="Kuo A."/>
            <person name="Liang C."/>
            <person name="Lipzen A."/>
            <person name="Lutzoni F."/>
            <person name="Magnuson J."/>
            <person name="Mondo S."/>
            <person name="Nolan M."/>
            <person name="Ohm R."/>
            <person name="Pangilinan J."/>
            <person name="Park H.-J."/>
            <person name="Ramirez L."/>
            <person name="Alfaro M."/>
            <person name="Sun H."/>
            <person name="Tritt A."/>
            <person name="Yoshinaga Y."/>
            <person name="Zwiers L.-H."/>
            <person name="Turgeon B."/>
            <person name="Goodwin S."/>
            <person name="Spatafora J."/>
            <person name="Crous P."/>
            <person name="Grigoriev I."/>
        </authorList>
    </citation>
    <scope>NUCLEOTIDE SEQUENCE</scope>
    <source>
        <strain evidence="9">SCOH1-5</strain>
    </source>
</reference>